<feature type="transmembrane region" description="Helical" evidence="1">
    <location>
        <begin position="235"/>
        <end position="251"/>
    </location>
</feature>
<feature type="transmembrane region" description="Helical" evidence="1">
    <location>
        <begin position="178"/>
        <end position="201"/>
    </location>
</feature>
<dbReference type="EMBL" id="LS483476">
    <property type="protein sequence ID" value="SQI62821.1"/>
    <property type="molecule type" value="Genomic_DNA"/>
</dbReference>
<dbReference type="KEGG" id="blen:NCTC4824_03800"/>
<feature type="transmembrane region" description="Helical" evidence="1">
    <location>
        <begin position="80"/>
        <end position="103"/>
    </location>
</feature>
<name>A0A2X4WI62_LEDLE</name>
<dbReference type="STRING" id="1348624.GCA_001591545_03133"/>
<protein>
    <recommendedName>
        <fullName evidence="4">Oligosaccharide repeat unit polymerase</fullName>
    </recommendedName>
</protein>
<evidence type="ECO:0000313" key="2">
    <source>
        <dbReference type="EMBL" id="SQI62821.1"/>
    </source>
</evidence>
<keyword evidence="1" id="KW-0812">Transmembrane</keyword>
<proteinExistence type="predicted"/>
<evidence type="ECO:0000256" key="1">
    <source>
        <dbReference type="SAM" id="Phobius"/>
    </source>
</evidence>
<gene>
    <name evidence="2" type="ORF">NCTC4824_03800</name>
</gene>
<reference evidence="2 3" key="1">
    <citation type="submission" date="2018-06" db="EMBL/GenBank/DDBJ databases">
        <authorList>
            <consortium name="Pathogen Informatics"/>
            <person name="Doyle S."/>
        </authorList>
    </citation>
    <scope>NUCLEOTIDE SEQUENCE [LARGE SCALE GENOMIC DNA]</scope>
    <source>
        <strain evidence="2 3">NCTC4824</strain>
    </source>
</reference>
<keyword evidence="1" id="KW-0472">Membrane</keyword>
<dbReference type="AlphaFoldDB" id="A0A2X4WI62"/>
<dbReference type="Proteomes" id="UP000249134">
    <property type="component" value="Chromosome 1"/>
</dbReference>
<feature type="transmembrane region" description="Helical" evidence="1">
    <location>
        <begin position="367"/>
        <end position="389"/>
    </location>
</feature>
<feature type="transmembrane region" description="Helical" evidence="1">
    <location>
        <begin position="424"/>
        <end position="442"/>
    </location>
</feature>
<accession>A0A2X4WI62</accession>
<organism evidence="2 3">
    <name type="scientific">Lederbergia lenta</name>
    <name type="common">Bacillus lentus</name>
    <dbReference type="NCBI Taxonomy" id="1467"/>
    <lineage>
        <taxon>Bacteria</taxon>
        <taxon>Bacillati</taxon>
        <taxon>Bacillota</taxon>
        <taxon>Bacilli</taxon>
        <taxon>Bacillales</taxon>
        <taxon>Bacillaceae</taxon>
        <taxon>Lederbergia</taxon>
    </lineage>
</organism>
<sequence length="462" mass="53282">MYLILFLYIIIGCIVIRYLYKKNKRLGFVGGYAGFTFSMLVYYVFIPIIIILCEDAYKTNTGYGFDKLIQFIFTKGSESFLFLILIVVIGFISFNFGYSIVFLKKYKTIVKDRVSRGKINNNRNFNNTLLKIINFGAHSTLIIGGSALILFFIFVGGIGNALKLAETTRGFEVSVAEFNYLAGISKIIARIVTIAPIMYFYLILNRKKFSDKFLFSISFILSVLLYLSFAGRTPLMTFLIIFLYFIAKKFFNRVWLKIIFVGIACFPLLDIFNYIFIFFQTQVWVTTEINYLQYLRQFSFPMSLGLNIRELVSFYDFRYYKDVFNDIVGLLPGIGFEVSYENTSEFFNGSNWRLMGGVPNDVISYGYIQLGMLGVFITLSTWGFLMGCLDKIIKTLPRNSGRDLISVTLATQVYQIVFSADLAPILQSHLIFLLLVIILVIYKRYIRNNKTDFNLVDVVDYK</sequence>
<feature type="transmembrane region" description="Helical" evidence="1">
    <location>
        <begin position="132"/>
        <end position="158"/>
    </location>
</feature>
<feature type="transmembrane region" description="Helical" evidence="1">
    <location>
        <begin position="258"/>
        <end position="279"/>
    </location>
</feature>
<feature type="transmembrane region" description="Helical" evidence="1">
    <location>
        <begin position="32"/>
        <end position="52"/>
    </location>
</feature>
<keyword evidence="1" id="KW-1133">Transmembrane helix</keyword>
<feature type="transmembrane region" description="Helical" evidence="1">
    <location>
        <begin position="5"/>
        <end position="20"/>
    </location>
</feature>
<evidence type="ECO:0008006" key="4">
    <source>
        <dbReference type="Google" id="ProtNLM"/>
    </source>
</evidence>
<dbReference type="RefSeq" id="WP_066144282.1">
    <property type="nucleotide sequence ID" value="NZ_CBCSGM010000004.1"/>
</dbReference>
<keyword evidence="3" id="KW-1185">Reference proteome</keyword>
<evidence type="ECO:0000313" key="3">
    <source>
        <dbReference type="Proteomes" id="UP000249134"/>
    </source>
</evidence>